<reference evidence="2 3" key="1">
    <citation type="submission" date="2019-05" db="EMBL/GenBank/DDBJ databases">
        <title>Psychrobacillus vulpis sp. nov., a new species isolated from feces of a red fox that inhabits in The Tablas de Daimiel Natural Park, Albacete, Spain.</title>
        <authorList>
            <person name="Rodriguez M."/>
            <person name="Reina J.C."/>
            <person name="Bejar V."/>
            <person name="Llamas I."/>
        </authorList>
    </citation>
    <scope>NUCLEOTIDE SEQUENCE [LARGE SCALE GENOMIC DNA]</scope>
    <source>
        <strain evidence="2 3">NHI-2</strain>
    </source>
</reference>
<dbReference type="Pfam" id="PF07872">
    <property type="entry name" value="DUF1659"/>
    <property type="match status" value="1"/>
</dbReference>
<evidence type="ECO:0000313" key="2">
    <source>
        <dbReference type="EMBL" id="TQR17962.1"/>
    </source>
</evidence>
<dbReference type="AlphaFoldDB" id="A0A544TKJ8"/>
<protein>
    <submittedName>
        <fullName evidence="2">DUF1659 domain-containing protein</fullName>
    </submittedName>
</protein>
<feature type="domain" description="DUF1659" evidence="1">
    <location>
        <begin position="4"/>
        <end position="70"/>
    </location>
</feature>
<sequence>MANLEHKQAVFKLIYEAGLTEDGKMKTKSKTYRNINAEATADQLELVATTLKSFTSSPFINAEKIETMNLN</sequence>
<keyword evidence="3" id="KW-1185">Reference proteome</keyword>
<gene>
    <name evidence="2" type="ORF">FG383_03695</name>
</gene>
<evidence type="ECO:0000259" key="1">
    <source>
        <dbReference type="Pfam" id="PF07872"/>
    </source>
</evidence>
<dbReference type="InterPro" id="IPR012454">
    <property type="entry name" value="DUF1659"/>
</dbReference>
<evidence type="ECO:0000313" key="3">
    <source>
        <dbReference type="Proteomes" id="UP000318937"/>
    </source>
</evidence>
<name>A0A544TKJ8_9BACI</name>
<proteinExistence type="predicted"/>
<accession>A0A544TKJ8</accession>
<dbReference type="OrthoDB" id="48766at2"/>
<dbReference type="EMBL" id="VDGG01000005">
    <property type="protein sequence ID" value="TQR17962.1"/>
    <property type="molecule type" value="Genomic_DNA"/>
</dbReference>
<organism evidence="2 3">
    <name type="scientific">Psychrobacillus soli</name>
    <dbReference type="NCBI Taxonomy" id="1543965"/>
    <lineage>
        <taxon>Bacteria</taxon>
        <taxon>Bacillati</taxon>
        <taxon>Bacillota</taxon>
        <taxon>Bacilli</taxon>
        <taxon>Bacillales</taxon>
        <taxon>Bacillaceae</taxon>
        <taxon>Psychrobacillus</taxon>
    </lineage>
</organism>
<dbReference type="RefSeq" id="WP_142605497.1">
    <property type="nucleotide sequence ID" value="NZ_VDGG01000005.1"/>
</dbReference>
<dbReference type="Proteomes" id="UP000318937">
    <property type="component" value="Unassembled WGS sequence"/>
</dbReference>
<comment type="caution">
    <text evidence="2">The sequence shown here is derived from an EMBL/GenBank/DDBJ whole genome shotgun (WGS) entry which is preliminary data.</text>
</comment>